<feature type="compositionally biased region" description="Polar residues" evidence="1">
    <location>
        <begin position="39"/>
        <end position="48"/>
    </location>
</feature>
<organism evidence="3 4">
    <name type="scientific">Nyssa sinensis</name>
    <dbReference type="NCBI Taxonomy" id="561372"/>
    <lineage>
        <taxon>Eukaryota</taxon>
        <taxon>Viridiplantae</taxon>
        <taxon>Streptophyta</taxon>
        <taxon>Embryophyta</taxon>
        <taxon>Tracheophyta</taxon>
        <taxon>Spermatophyta</taxon>
        <taxon>Magnoliopsida</taxon>
        <taxon>eudicotyledons</taxon>
        <taxon>Gunneridae</taxon>
        <taxon>Pentapetalae</taxon>
        <taxon>asterids</taxon>
        <taxon>Cornales</taxon>
        <taxon>Nyssaceae</taxon>
        <taxon>Nyssa</taxon>
    </lineage>
</organism>
<evidence type="ECO:0000256" key="1">
    <source>
        <dbReference type="SAM" id="MobiDB-lite"/>
    </source>
</evidence>
<keyword evidence="2" id="KW-0472">Membrane</keyword>
<dbReference type="PANTHER" id="PTHR35313">
    <property type="entry name" value="NO EXINE FORMATION 1"/>
    <property type="match status" value="1"/>
</dbReference>
<feature type="region of interest" description="Disordered" evidence="1">
    <location>
        <begin position="30"/>
        <end position="63"/>
    </location>
</feature>
<proteinExistence type="predicted"/>
<dbReference type="PANTHER" id="PTHR35313:SF1">
    <property type="entry name" value="NO EXINE FORMATION 1"/>
    <property type="match status" value="1"/>
</dbReference>
<feature type="transmembrane region" description="Helical" evidence="2">
    <location>
        <begin position="76"/>
        <end position="109"/>
    </location>
</feature>
<accession>A0A5J5AR43</accession>
<dbReference type="EMBL" id="CM018042">
    <property type="protein sequence ID" value="KAA8532276.1"/>
    <property type="molecule type" value="Genomic_DNA"/>
</dbReference>
<evidence type="ECO:0000256" key="2">
    <source>
        <dbReference type="SAM" id="Phobius"/>
    </source>
</evidence>
<gene>
    <name evidence="3" type="ORF">F0562_032309</name>
</gene>
<feature type="transmembrane region" description="Helical" evidence="2">
    <location>
        <begin position="278"/>
        <end position="301"/>
    </location>
</feature>
<dbReference type="Proteomes" id="UP000325577">
    <property type="component" value="Linkage Group LG19"/>
</dbReference>
<keyword evidence="2" id="KW-0812">Transmembrane</keyword>
<evidence type="ECO:0000313" key="4">
    <source>
        <dbReference type="Proteomes" id="UP000325577"/>
    </source>
</evidence>
<keyword evidence="4" id="KW-1185">Reference proteome</keyword>
<keyword evidence="2" id="KW-1133">Transmembrane helix</keyword>
<sequence length="305" mass="33072">MLPPELQPRSYRPYISPSMSAPTLATTFNSAYSPERNPNRSPNSGFYTNRSSNTSSNRSLKNSRFSPSSFVHNPRIAIALVPCAAFLLDLGGTPVIATLTLGLMIAYILDALNFKSGSFFAVWLSLIASQIAFFFSSSLFVTFNSIPLALLAIFVCAKANFLIGIWASLQFKWIQIEYPTIVLALERLLFACVPLTASVLFTWATVSAIGMNNAAYYLMVFNCVFYWLFSIPRLSSFKLKQEVPPPLNYLLVTTTMLGGAAAAGAYALGMIADAFSSAAFTALAVIVSAAGAIVVGFPILIEHFT</sequence>
<evidence type="ECO:0000313" key="3">
    <source>
        <dbReference type="EMBL" id="KAA8532276.1"/>
    </source>
</evidence>
<feature type="transmembrane region" description="Helical" evidence="2">
    <location>
        <begin position="188"/>
        <end position="209"/>
    </location>
</feature>
<protein>
    <submittedName>
        <fullName evidence="3">Uncharacterized protein</fullName>
    </submittedName>
</protein>
<dbReference type="AlphaFoldDB" id="A0A5J5AR43"/>
<name>A0A5J5AR43_9ASTE</name>
<feature type="transmembrane region" description="Helical" evidence="2">
    <location>
        <begin position="215"/>
        <end position="235"/>
    </location>
</feature>
<feature type="transmembrane region" description="Helical" evidence="2">
    <location>
        <begin position="146"/>
        <end position="167"/>
    </location>
</feature>
<dbReference type="OrthoDB" id="10046650at2759"/>
<feature type="compositionally biased region" description="Low complexity" evidence="1">
    <location>
        <begin position="49"/>
        <end position="63"/>
    </location>
</feature>
<feature type="transmembrane region" description="Helical" evidence="2">
    <location>
        <begin position="121"/>
        <end position="140"/>
    </location>
</feature>
<reference evidence="3 4" key="1">
    <citation type="submission" date="2019-09" db="EMBL/GenBank/DDBJ databases">
        <title>A chromosome-level genome assembly of the Chinese tupelo Nyssa sinensis.</title>
        <authorList>
            <person name="Yang X."/>
            <person name="Kang M."/>
            <person name="Yang Y."/>
            <person name="Xiong H."/>
            <person name="Wang M."/>
            <person name="Zhang Z."/>
            <person name="Wang Z."/>
            <person name="Wu H."/>
            <person name="Ma T."/>
            <person name="Liu J."/>
            <person name="Xi Z."/>
        </authorList>
    </citation>
    <scope>NUCLEOTIDE SEQUENCE [LARGE SCALE GENOMIC DNA]</scope>
    <source>
        <strain evidence="3">J267</strain>
        <tissue evidence="3">Leaf</tissue>
    </source>
</reference>
<feature type="transmembrane region" description="Helical" evidence="2">
    <location>
        <begin position="247"/>
        <end position="272"/>
    </location>
</feature>